<feature type="compositionally biased region" description="Acidic residues" evidence="1">
    <location>
        <begin position="157"/>
        <end position="168"/>
    </location>
</feature>
<dbReference type="OrthoDB" id="2804213at2759"/>
<dbReference type="HOGENOM" id="CLU_053360_0_1_1"/>
<organism evidence="3 4">
    <name type="scientific">Phanerochaete carnosa (strain HHB-10118-sp)</name>
    <name type="common">White-rot fungus</name>
    <name type="synonym">Peniophora carnosa</name>
    <dbReference type="NCBI Taxonomy" id="650164"/>
    <lineage>
        <taxon>Eukaryota</taxon>
        <taxon>Fungi</taxon>
        <taxon>Dikarya</taxon>
        <taxon>Basidiomycota</taxon>
        <taxon>Agaricomycotina</taxon>
        <taxon>Agaricomycetes</taxon>
        <taxon>Polyporales</taxon>
        <taxon>Phanerochaetaceae</taxon>
        <taxon>Phanerochaete</taxon>
    </lineage>
</organism>
<protein>
    <submittedName>
        <fullName evidence="3">Uncharacterized protein</fullName>
    </submittedName>
</protein>
<dbReference type="Proteomes" id="UP000008370">
    <property type="component" value="Unassembled WGS sequence"/>
</dbReference>
<name>K5V1A9_PHACS</name>
<feature type="transmembrane region" description="Helical" evidence="2">
    <location>
        <begin position="54"/>
        <end position="75"/>
    </location>
</feature>
<feature type="transmembrane region" description="Helical" evidence="2">
    <location>
        <begin position="12"/>
        <end position="33"/>
    </location>
</feature>
<evidence type="ECO:0000313" key="3">
    <source>
        <dbReference type="EMBL" id="EKM56281.1"/>
    </source>
</evidence>
<sequence length="220" mass="24151">MSLCSELKLSLVIILTRGSLLASDVIVLALTWVRSYKQFQQTRRLRLGPSIVTVLLRDGTIYFVALLGVNIYQLLTFQSSSTNGLYAESFIESMPPVLVQRFMLNLRQLSHASDEISSGNEHSSSRSVNFRLPSDFLGNIGESLDHGQAERVQKYDGDDDDDDDDDSNSDVAGERAVGLEEGSLQLEGSSLARRNEQIGVSLVPASHSIEGTSEGKEIEL</sequence>
<reference evidence="3 4" key="1">
    <citation type="journal article" date="2012" name="BMC Genomics">
        <title>Comparative genomics of the white-rot fungi, Phanerochaete carnosa and P. chrysosporium, to elucidate the genetic basis of the distinct wood types they colonize.</title>
        <authorList>
            <person name="Suzuki H."/>
            <person name="MacDonald J."/>
            <person name="Syed K."/>
            <person name="Salamov A."/>
            <person name="Hori C."/>
            <person name="Aerts A."/>
            <person name="Henrissat B."/>
            <person name="Wiebenga A."/>
            <person name="vanKuyk P.A."/>
            <person name="Barry K."/>
            <person name="Lindquist E."/>
            <person name="LaButti K."/>
            <person name="Lapidus A."/>
            <person name="Lucas S."/>
            <person name="Coutinho P."/>
            <person name="Gong Y."/>
            <person name="Samejima M."/>
            <person name="Mahadevan R."/>
            <person name="Abou-Zaid M."/>
            <person name="de Vries R.P."/>
            <person name="Igarashi K."/>
            <person name="Yadav J.S."/>
            <person name="Grigoriev I.V."/>
            <person name="Master E.R."/>
        </authorList>
    </citation>
    <scope>NUCLEOTIDE SEQUENCE [LARGE SCALE GENOMIC DNA]</scope>
    <source>
        <strain evidence="3 4">HHB-10118-sp</strain>
    </source>
</reference>
<dbReference type="AlphaFoldDB" id="K5V1A9"/>
<dbReference type="EMBL" id="JH930471">
    <property type="protein sequence ID" value="EKM56281.1"/>
    <property type="molecule type" value="Genomic_DNA"/>
</dbReference>
<keyword evidence="2" id="KW-0812">Transmembrane</keyword>
<keyword evidence="4" id="KW-1185">Reference proteome</keyword>
<dbReference type="RefSeq" id="XP_007394135.1">
    <property type="nucleotide sequence ID" value="XM_007394073.1"/>
</dbReference>
<feature type="region of interest" description="Disordered" evidence="1">
    <location>
        <begin position="151"/>
        <end position="220"/>
    </location>
</feature>
<evidence type="ECO:0000256" key="2">
    <source>
        <dbReference type="SAM" id="Phobius"/>
    </source>
</evidence>
<evidence type="ECO:0000256" key="1">
    <source>
        <dbReference type="SAM" id="MobiDB-lite"/>
    </source>
</evidence>
<keyword evidence="2" id="KW-1133">Transmembrane helix</keyword>
<dbReference type="GeneID" id="18912628"/>
<accession>K5V1A9</accession>
<evidence type="ECO:0000313" key="4">
    <source>
        <dbReference type="Proteomes" id="UP000008370"/>
    </source>
</evidence>
<dbReference type="InParanoid" id="K5V1A9"/>
<gene>
    <name evidence="3" type="ORF">PHACADRAFT_207561</name>
</gene>
<keyword evidence="2" id="KW-0472">Membrane</keyword>
<proteinExistence type="predicted"/>
<dbReference type="KEGG" id="pco:PHACADRAFT_207561"/>